<dbReference type="PANTHER" id="PTHR42059">
    <property type="entry name" value="TNT DOMAIN-CONTAINING PROTEIN"/>
    <property type="match status" value="1"/>
</dbReference>
<gene>
    <name evidence="4" type="ORF">ITX44_33895</name>
</gene>
<feature type="compositionally biased region" description="Polar residues" evidence="1">
    <location>
        <begin position="39"/>
        <end position="49"/>
    </location>
</feature>
<dbReference type="RefSeq" id="WP_205362564.1">
    <property type="nucleotide sequence ID" value="NZ_JADKYB010000025.1"/>
</dbReference>
<evidence type="ECO:0000259" key="3">
    <source>
        <dbReference type="Pfam" id="PF14021"/>
    </source>
</evidence>
<organism evidence="4 5">
    <name type="scientific">Actinacidiphila acididurans</name>
    <dbReference type="NCBI Taxonomy" id="2784346"/>
    <lineage>
        <taxon>Bacteria</taxon>
        <taxon>Bacillati</taxon>
        <taxon>Actinomycetota</taxon>
        <taxon>Actinomycetes</taxon>
        <taxon>Kitasatosporales</taxon>
        <taxon>Streptomycetaceae</taxon>
        <taxon>Actinacidiphila</taxon>
    </lineage>
</organism>
<sequence length="230" mass="25108">MRALRRLLWSALGSSLLLIGVAPAPVQAVEAHPRGGSESCPTTNRSAGSTDAPPTGLQDYYQGDWRLGPSYLPTAGPIGRMLRGYHPQDSTSQYWFLGCYWQTNQQNKSGWWYPDNNGFVLRDGRPVASPETLQVGQRVDLFGSGTGFFLAPEGTPYTKRAIPPTNLDEYDPAAPPLNYHLYRVTKAFTVTAGPIRPWFGQPGLGEQFVTSTRVSVLAGTGFLTEITPTS</sequence>
<evidence type="ECO:0000313" key="5">
    <source>
        <dbReference type="Proteomes" id="UP000749040"/>
    </source>
</evidence>
<evidence type="ECO:0000313" key="4">
    <source>
        <dbReference type="EMBL" id="MBM9509455.1"/>
    </source>
</evidence>
<accession>A0ABS2U1J5</accession>
<dbReference type="Pfam" id="PF14021">
    <property type="entry name" value="TNT"/>
    <property type="match status" value="1"/>
</dbReference>
<feature type="signal peptide" evidence="2">
    <location>
        <begin position="1"/>
        <end position="28"/>
    </location>
</feature>
<comment type="caution">
    <text evidence="4">The sequence shown here is derived from an EMBL/GenBank/DDBJ whole genome shotgun (WGS) entry which is preliminary data.</text>
</comment>
<feature type="domain" description="TNT" evidence="3">
    <location>
        <begin position="132"/>
        <end position="226"/>
    </location>
</feature>
<feature type="chain" id="PRO_5045088495" evidence="2">
    <location>
        <begin position="29"/>
        <end position="230"/>
    </location>
</feature>
<reference evidence="4 5" key="1">
    <citation type="submission" date="2021-01" db="EMBL/GenBank/DDBJ databases">
        <title>Streptomyces acididurans sp. nov., isolated from a peat swamp forest soil.</title>
        <authorList>
            <person name="Chantavorakit T."/>
            <person name="Duangmal K."/>
        </authorList>
    </citation>
    <scope>NUCLEOTIDE SEQUENCE [LARGE SCALE GENOMIC DNA]</scope>
    <source>
        <strain evidence="4 5">KK5PA1</strain>
    </source>
</reference>
<protein>
    <submittedName>
        <fullName evidence="4">TNT domain-containing protein</fullName>
    </submittedName>
</protein>
<dbReference type="PANTHER" id="PTHR42059:SF1">
    <property type="entry name" value="TNT DOMAIN-CONTAINING PROTEIN"/>
    <property type="match status" value="1"/>
</dbReference>
<dbReference type="InterPro" id="IPR053024">
    <property type="entry name" value="Fungal_surface_NADase"/>
</dbReference>
<dbReference type="Proteomes" id="UP000749040">
    <property type="component" value="Unassembled WGS sequence"/>
</dbReference>
<name>A0ABS2U1J5_9ACTN</name>
<keyword evidence="5" id="KW-1185">Reference proteome</keyword>
<keyword evidence="2" id="KW-0732">Signal</keyword>
<dbReference type="InterPro" id="IPR025331">
    <property type="entry name" value="TNT"/>
</dbReference>
<feature type="region of interest" description="Disordered" evidence="1">
    <location>
        <begin position="30"/>
        <end position="56"/>
    </location>
</feature>
<evidence type="ECO:0000256" key="1">
    <source>
        <dbReference type="SAM" id="MobiDB-lite"/>
    </source>
</evidence>
<evidence type="ECO:0000256" key="2">
    <source>
        <dbReference type="SAM" id="SignalP"/>
    </source>
</evidence>
<proteinExistence type="predicted"/>
<dbReference type="EMBL" id="JADKYB010000025">
    <property type="protein sequence ID" value="MBM9509455.1"/>
    <property type="molecule type" value="Genomic_DNA"/>
</dbReference>